<comment type="caution">
    <text evidence="2">The sequence shown here is derived from an EMBL/GenBank/DDBJ whole genome shotgun (WGS) entry which is preliminary data.</text>
</comment>
<name>A0ABV7C577_9PROT</name>
<organism evidence="2 3">
    <name type="scientific">Falsiroseomonas tokyonensis</name>
    <dbReference type="NCBI Taxonomy" id="430521"/>
    <lineage>
        <taxon>Bacteria</taxon>
        <taxon>Pseudomonadati</taxon>
        <taxon>Pseudomonadota</taxon>
        <taxon>Alphaproteobacteria</taxon>
        <taxon>Acetobacterales</taxon>
        <taxon>Roseomonadaceae</taxon>
        <taxon>Falsiroseomonas</taxon>
    </lineage>
</organism>
<reference evidence="3" key="1">
    <citation type="journal article" date="2019" name="Int. J. Syst. Evol. Microbiol.">
        <title>The Global Catalogue of Microorganisms (GCM) 10K type strain sequencing project: providing services to taxonomists for standard genome sequencing and annotation.</title>
        <authorList>
            <consortium name="The Broad Institute Genomics Platform"/>
            <consortium name="The Broad Institute Genome Sequencing Center for Infectious Disease"/>
            <person name="Wu L."/>
            <person name="Ma J."/>
        </authorList>
    </citation>
    <scope>NUCLEOTIDE SEQUENCE [LARGE SCALE GENOMIC DNA]</scope>
    <source>
        <strain evidence="3">CGMCC 1.16855</strain>
    </source>
</reference>
<keyword evidence="3" id="KW-1185">Reference proteome</keyword>
<dbReference type="RefSeq" id="WP_216840352.1">
    <property type="nucleotide sequence ID" value="NZ_JAFNJS010000018.1"/>
</dbReference>
<feature type="signal peptide" evidence="1">
    <location>
        <begin position="1"/>
        <end position="20"/>
    </location>
</feature>
<accession>A0ABV7C577</accession>
<evidence type="ECO:0000313" key="3">
    <source>
        <dbReference type="Proteomes" id="UP001595420"/>
    </source>
</evidence>
<protein>
    <submittedName>
        <fullName evidence="2">Uncharacterized protein</fullName>
    </submittedName>
</protein>
<gene>
    <name evidence="2" type="ORF">ACFOD3_28745</name>
</gene>
<keyword evidence="1" id="KW-0732">Signal</keyword>
<evidence type="ECO:0000256" key="1">
    <source>
        <dbReference type="SAM" id="SignalP"/>
    </source>
</evidence>
<sequence>MRKFLLAAVATLALGSAAMAQGHADRGPHGAPMQDIVGIHAELMLAERTVTVHLYDESGSPVPAAGYTGSALVGSGQGRQVVQLAPTTENTMAGTAQAALPRGAALTLQIRNPAGRSGQARF</sequence>
<dbReference type="Proteomes" id="UP001595420">
    <property type="component" value="Unassembled WGS sequence"/>
</dbReference>
<dbReference type="EMBL" id="JBHRSB010000018">
    <property type="protein sequence ID" value="MFC3003913.1"/>
    <property type="molecule type" value="Genomic_DNA"/>
</dbReference>
<feature type="chain" id="PRO_5047145295" evidence="1">
    <location>
        <begin position="21"/>
        <end position="122"/>
    </location>
</feature>
<proteinExistence type="predicted"/>
<evidence type="ECO:0000313" key="2">
    <source>
        <dbReference type="EMBL" id="MFC3003913.1"/>
    </source>
</evidence>